<name>A0ABV1H932_9FIRM</name>
<dbReference type="Pfam" id="PF01408">
    <property type="entry name" value="GFO_IDH_MocA"/>
    <property type="match status" value="1"/>
</dbReference>
<evidence type="ECO:0000313" key="2">
    <source>
        <dbReference type="EMBL" id="MEQ2556191.1"/>
    </source>
</evidence>
<sequence>MGKYHFIIIGAGWRALYYVRIAKAMPDIFCLDAVYCRTQEKADKIAREYQIHTTTSKEECAAYKPDFAVIAVNKAEIYNVAVEWMDRGITVLSETPAALDIEALKKLYGYYKAGKKQVVAEQYREYPSNKAALRLIGSGIIGNVNCMNISLAHEYHGVSLMRAYLGIRPDENFTVSGKMYEFPTTETLTRYEQFTDGRIANKKRCVAAFEYDCGKTAWYDFDSEQYRSPIRKNTVKVQGIRGEMIDDRIYYLDKNNKGQADQIITGFHITRTDNPNPNLSEIYEVEKISCAGKVLYEPQWGLRGLSEDETAVATLMIKTALYNRDEAPAPYSVEDAIADAYAAILLKEAVKTGKCIRSDMKRIKE</sequence>
<evidence type="ECO:0000259" key="1">
    <source>
        <dbReference type="Pfam" id="PF01408"/>
    </source>
</evidence>
<dbReference type="PANTHER" id="PTHR43377:SF1">
    <property type="entry name" value="BILIVERDIN REDUCTASE A"/>
    <property type="match status" value="1"/>
</dbReference>
<dbReference type="InterPro" id="IPR051450">
    <property type="entry name" value="Gfo/Idh/MocA_Oxidoreductases"/>
</dbReference>
<reference evidence="2" key="1">
    <citation type="submission" date="2024-03" db="EMBL/GenBank/DDBJ databases">
        <title>Human intestinal bacterial collection.</title>
        <authorList>
            <person name="Pauvert C."/>
            <person name="Hitch T.C.A."/>
            <person name="Clavel T."/>
        </authorList>
    </citation>
    <scope>NUCLEOTIDE SEQUENCE [LARGE SCALE GENOMIC DNA]</scope>
    <source>
        <strain evidence="2">CLA-AA-H89B</strain>
    </source>
</reference>
<dbReference type="InterPro" id="IPR036291">
    <property type="entry name" value="NAD(P)-bd_dom_sf"/>
</dbReference>
<feature type="domain" description="Gfo/Idh/MocA-like oxidoreductase N-terminal" evidence="1">
    <location>
        <begin position="6"/>
        <end position="118"/>
    </location>
</feature>
<proteinExistence type="predicted"/>
<organism evidence="2 3">
    <name type="scientific">Lachnospira intestinalis</name>
    <dbReference type="NCBI Taxonomy" id="3133158"/>
    <lineage>
        <taxon>Bacteria</taxon>
        <taxon>Bacillati</taxon>
        <taxon>Bacillota</taxon>
        <taxon>Clostridia</taxon>
        <taxon>Lachnospirales</taxon>
        <taxon>Lachnospiraceae</taxon>
        <taxon>Lachnospira</taxon>
    </lineage>
</organism>
<evidence type="ECO:0000313" key="3">
    <source>
        <dbReference type="Proteomes" id="UP001546774"/>
    </source>
</evidence>
<dbReference type="PANTHER" id="PTHR43377">
    <property type="entry name" value="BILIVERDIN REDUCTASE A"/>
    <property type="match status" value="1"/>
</dbReference>
<dbReference type="InterPro" id="IPR000683">
    <property type="entry name" value="Gfo/Idh/MocA-like_OxRdtase_N"/>
</dbReference>
<dbReference type="EMBL" id="JBBMFS010000019">
    <property type="protein sequence ID" value="MEQ2556191.1"/>
    <property type="molecule type" value="Genomic_DNA"/>
</dbReference>
<accession>A0ABV1H932</accession>
<comment type="caution">
    <text evidence="2">The sequence shown here is derived from an EMBL/GenBank/DDBJ whole genome shotgun (WGS) entry which is preliminary data.</text>
</comment>
<dbReference type="SUPFAM" id="SSF51735">
    <property type="entry name" value="NAD(P)-binding Rossmann-fold domains"/>
    <property type="match status" value="1"/>
</dbReference>
<dbReference type="Gene3D" id="3.40.50.720">
    <property type="entry name" value="NAD(P)-binding Rossmann-like Domain"/>
    <property type="match status" value="1"/>
</dbReference>
<dbReference type="Proteomes" id="UP001546774">
    <property type="component" value="Unassembled WGS sequence"/>
</dbReference>
<keyword evidence="3" id="KW-1185">Reference proteome</keyword>
<gene>
    <name evidence="2" type="ORF">WMO37_14460</name>
</gene>
<protein>
    <submittedName>
        <fullName evidence="2">Gfo/Idh/MocA family oxidoreductase</fullName>
    </submittedName>
</protein>